<comment type="caution">
    <text evidence="3">The sequence shown here is derived from an EMBL/GenBank/DDBJ whole genome shotgun (WGS) entry which is preliminary data.</text>
</comment>
<evidence type="ECO:0000256" key="2">
    <source>
        <dbReference type="RuleBase" id="RU000587"/>
    </source>
</evidence>
<organism evidence="3 4">
    <name type="scientific">Aduncisulcus paluster</name>
    <dbReference type="NCBI Taxonomy" id="2918883"/>
    <lineage>
        <taxon>Eukaryota</taxon>
        <taxon>Metamonada</taxon>
        <taxon>Carpediemonas-like organisms</taxon>
        <taxon>Aduncisulcus</taxon>
    </lineage>
</organism>
<evidence type="ECO:0000313" key="3">
    <source>
        <dbReference type="EMBL" id="GKT37433.1"/>
    </source>
</evidence>
<sequence>MLPEALELWPVSLIEKVLPRHLQIIYEINSRFLKKVESKYPAAKEKLRRMSLICEDGTKKVRMANLAVVGSHSVNGVSELHSELVKTRLFPDFYEFSPKKFNNKTNGVTPRRWMLKANPDLSTLLTDTLGKGWITDLNELHKLEEHINDSE</sequence>
<comment type="cofactor">
    <cofactor evidence="2">
        <name>pyridoxal 5'-phosphate</name>
        <dbReference type="ChEBI" id="CHEBI:597326"/>
    </cofactor>
</comment>
<dbReference type="PANTHER" id="PTHR11468">
    <property type="entry name" value="GLYCOGEN PHOSPHORYLASE"/>
    <property type="match status" value="1"/>
</dbReference>
<accession>A0ABQ5KYC9</accession>
<dbReference type="InterPro" id="IPR000811">
    <property type="entry name" value="Glyco_trans_35"/>
</dbReference>
<gene>
    <name evidence="3" type="ORF">ADUPG1_003371</name>
</gene>
<evidence type="ECO:0000313" key="4">
    <source>
        <dbReference type="Proteomes" id="UP001057375"/>
    </source>
</evidence>
<dbReference type="EC" id="2.4.1.1" evidence="2"/>
<feature type="non-terminal residue" evidence="3">
    <location>
        <position position="151"/>
    </location>
</feature>
<dbReference type="SUPFAM" id="SSF53756">
    <property type="entry name" value="UDP-Glycosyltransferase/glycogen phosphorylase"/>
    <property type="match status" value="1"/>
</dbReference>
<protein>
    <recommendedName>
        <fullName evidence="2">Alpha-1,4 glucan phosphorylase</fullName>
        <ecNumber evidence="2">2.4.1.1</ecNumber>
    </recommendedName>
</protein>
<dbReference type="PANTHER" id="PTHR11468:SF3">
    <property type="entry name" value="GLYCOGEN PHOSPHORYLASE, LIVER FORM"/>
    <property type="match status" value="1"/>
</dbReference>
<keyword evidence="4" id="KW-1185">Reference proteome</keyword>
<keyword evidence="2" id="KW-0328">Glycosyltransferase</keyword>
<dbReference type="Proteomes" id="UP001057375">
    <property type="component" value="Unassembled WGS sequence"/>
</dbReference>
<dbReference type="Gene3D" id="3.40.50.2000">
    <property type="entry name" value="Glycogen Phosphorylase B"/>
    <property type="match status" value="2"/>
</dbReference>
<keyword evidence="2" id="KW-0663">Pyridoxal phosphate</keyword>
<reference evidence="3" key="1">
    <citation type="submission" date="2022-03" db="EMBL/GenBank/DDBJ databases">
        <title>Draft genome sequence of Aduncisulcus paluster, a free-living microaerophilic Fornicata.</title>
        <authorList>
            <person name="Yuyama I."/>
            <person name="Kume K."/>
            <person name="Tamura T."/>
            <person name="Inagaki Y."/>
            <person name="Hashimoto T."/>
        </authorList>
    </citation>
    <scope>NUCLEOTIDE SEQUENCE</scope>
    <source>
        <strain evidence="3">NY0171</strain>
    </source>
</reference>
<comment type="function">
    <text evidence="2">Allosteric enzyme that catalyzes the rate-limiting step in glycogen catabolism, the phosphorolytic cleavage of glycogen to produce glucose-1-phosphate, and plays a central role in maintaining cellular and organismal glucose homeostasis.</text>
</comment>
<dbReference type="GO" id="GO:0016740">
    <property type="term" value="F:transferase activity"/>
    <property type="evidence" value="ECO:0007669"/>
    <property type="project" value="UniProtKB-KW"/>
</dbReference>
<dbReference type="Pfam" id="PF00343">
    <property type="entry name" value="Phosphorylase"/>
    <property type="match status" value="1"/>
</dbReference>
<name>A0ABQ5KYC9_9EUKA</name>
<comment type="catalytic activity">
    <reaction evidence="2">
        <text>[(1-&gt;4)-alpha-D-glucosyl](n) + phosphate = [(1-&gt;4)-alpha-D-glucosyl](n-1) + alpha-D-glucose 1-phosphate</text>
        <dbReference type="Rhea" id="RHEA:41732"/>
        <dbReference type="Rhea" id="RHEA-COMP:9584"/>
        <dbReference type="Rhea" id="RHEA-COMP:9586"/>
        <dbReference type="ChEBI" id="CHEBI:15444"/>
        <dbReference type="ChEBI" id="CHEBI:43474"/>
        <dbReference type="ChEBI" id="CHEBI:58601"/>
        <dbReference type="EC" id="2.4.1.1"/>
    </reaction>
</comment>
<evidence type="ECO:0000256" key="1">
    <source>
        <dbReference type="ARBA" id="ARBA00006047"/>
    </source>
</evidence>
<dbReference type="EMBL" id="BQXS01004593">
    <property type="protein sequence ID" value="GKT37433.1"/>
    <property type="molecule type" value="Genomic_DNA"/>
</dbReference>
<proteinExistence type="inferred from homology"/>
<keyword evidence="2" id="KW-0119">Carbohydrate metabolism</keyword>
<keyword evidence="2 3" id="KW-0808">Transferase</keyword>
<comment type="similarity">
    <text evidence="1 2">Belongs to the glycogen phosphorylase family.</text>
</comment>